<accession>A0A852BM78</accession>
<dbReference type="GO" id="GO:0016020">
    <property type="term" value="C:membrane"/>
    <property type="evidence" value="ECO:0007669"/>
    <property type="project" value="UniProtKB-SubCell"/>
</dbReference>
<dbReference type="AlphaFoldDB" id="A0A852BM78"/>
<evidence type="ECO:0000313" key="6">
    <source>
        <dbReference type="EMBL" id="NXP69613.1"/>
    </source>
</evidence>
<dbReference type="Gene3D" id="2.60.40.10">
    <property type="entry name" value="Immunoglobulins"/>
    <property type="match status" value="2"/>
</dbReference>
<dbReference type="PROSITE" id="PS50835">
    <property type="entry name" value="IG_LIKE"/>
    <property type="match status" value="1"/>
</dbReference>
<organism evidence="6 7">
    <name type="scientific">Ramphastos sulfuratus</name>
    <dbReference type="NCBI Taxonomy" id="322582"/>
    <lineage>
        <taxon>Eukaryota</taxon>
        <taxon>Metazoa</taxon>
        <taxon>Chordata</taxon>
        <taxon>Craniata</taxon>
        <taxon>Vertebrata</taxon>
        <taxon>Euteleostomi</taxon>
        <taxon>Archelosauria</taxon>
        <taxon>Archosauria</taxon>
        <taxon>Dinosauria</taxon>
        <taxon>Saurischia</taxon>
        <taxon>Theropoda</taxon>
        <taxon>Coelurosauria</taxon>
        <taxon>Aves</taxon>
        <taxon>Neognathae</taxon>
        <taxon>Neoaves</taxon>
        <taxon>Telluraves</taxon>
        <taxon>Coraciimorphae</taxon>
        <taxon>Piciformes</taxon>
        <taxon>Ramphastidae</taxon>
        <taxon>Ramphastos</taxon>
    </lineage>
</organism>
<name>A0A852BM78_9PICI</name>
<keyword evidence="2" id="KW-0732">Signal</keyword>
<reference evidence="6" key="1">
    <citation type="submission" date="2019-09" db="EMBL/GenBank/DDBJ databases">
        <title>Bird 10,000 Genomes (B10K) Project - Family phase.</title>
        <authorList>
            <person name="Zhang G."/>
        </authorList>
    </citation>
    <scope>NUCLEOTIDE SEQUENCE</scope>
    <source>
        <strain evidence="6">B10K-DU-001-30</strain>
        <tissue evidence="6">Muscle</tissue>
    </source>
</reference>
<feature type="non-terminal residue" evidence="6">
    <location>
        <position position="182"/>
    </location>
</feature>
<comment type="caution">
    <text evidence="6">The sequence shown here is derived from an EMBL/GenBank/DDBJ whole genome shotgun (WGS) entry which is preliminary data.</text>
</comment>
<proteinExistence type="predicted"/>
<keyword evidence="4" id="KW-0325">Glycoprotein</keyword>
<keyword evidence="3" id="KW-0472">Membrane</keyword>
<protein>
    <submittedName>
        <fullName evidence="6">SLAF1 protein</fullName>
    </submittedName>
</protein>
<evidence type="ECO:0000256" key="1">
    <source>
        <dbReference type="ARBA" id="ARBA00004370"/>
    </source>
</evidence>
<gene>
    <name evidence="6" type="primary">Slamf1</name>
    <name evidence="6" type="ORF">RAMSUL_R05287</name>
</gene>
<comment type="subcellular location">
    <subcellularLocation>
        <location evidence="1">Membrane</location>
    </subcellularLocation>
</comment>
<dbReference type="EMBL" id="WBNM01000543">
    <property type="protein sequence ID" value="NXP69613.1"/>
    <property type="molecule type" value="Genomic_DNA"/>
</dbReference>
<evidence type="ECO:0000256" key="3">
    <source>
        <dbReference type="ARBA" id="ARBA00023136"/>
    </source>
</evidence>
<feature type="domain" description="Ig-like" evidence="5">
    <location>
        <begin position="74"/>
        <end position="148"/>
    </location>
</feature>
<feature type="non-terminal residue" evidence="6">
    <location>
        <position position="1"/>
    </location>
</feature>
<evidence type="ECO:0000256" key="4">
    <source>
        <dbReference type="ARBA" id="ARBA00023180"/>
    </source>
</evidence>
<dbReference type="InterPro" id="IPR007110">
    <property type="entry name" value="Ig-like_dom"/>
</dbReference>
<sequence length="182" mass="19967">TKDPQDKEVLLHYSHGNATNYLQGRMQFHREDFSLEILNTSRQDGQLYEYATRNGQQEKVWQVLLEVYEPVSPPSIKILSLALSNGSCLLTLNCSAERGDSIAYSWAGSPRGHCAHNGSLLQLSYPQHNASFSCSCRASNPVSSLLVTFHSSGCSQEPAGLCPPAPSWLLLILLLAPAFGFV</sequence>
<evidence type="ECO:0000256" key="2">
    <source>
        <dbReference type="ARBA" id="ARBA00022729"/>
    </source>
</evidence>
<dbReference type="InterPro" id="IPR013783">
    <property type="entry name" value="Ig-like_fold"/>
</dbReference>
<dbReference type="PANTHER" id="PTHR12080:SF55">
    <property type="entry name" value="LYMPHOCYTE FUNCTION-ASSOCIATED ANTIGEN 3"/>
    <property type="match status" value="1"/>
</dbReference>
<evidence type="ECO:0000259" key="5">
    <source>
        <dbReference type="PROSITE" id="PS50835"/>
    </source>
</evidence>
<dbReference type="PANTHER" id="PTHR12080">
    <property type="entry name" value="SIGNALING LYMPHOCYTIC ACTIVATION MOLECULE"/>
    <property type="match status" value="1"/>
</dbReference>
<evidence type="ECO:0000313" key="7">
    <source>
        <dbReference type="Proteomes" id="UP000611227"/>
    </source>
</evidence>
<dbReference type="InterPro" id="IPR015631">
    <property type="entry name" value="CD2/SLAM_rcpt"/>
</dbReference>
<dbReference type="Proteomes" id="UP000611227">
    <property type="component" value="Unassembled WGS sequence"/>
</dbReference>
<keyword evidence="7" id="KW-1185">Reference proteome</keyword>